<protein>
    <submittedName>
        <fullName evidence="1">Chromate transporter</fullName>
    </submittedName>
</protein>
<reference evidence="1" key="1">
    <citation type="submission" date="2019-05" db="EMBL/GenBank/DDBJ databases">
        <title>Revised genome assembly of Burkholderiaceae (previously Ralstonia) sp. PBA.</title>
        <authorList>
            <person name="Gan H.M."/>
        </authorList>
    </citation>
    <scope>NUCLEOTIDE SEQUENCE</scope>
    <source>
        <strain evidence="1">PBA</strain>
    </source>
</reference>
<dbReference type="EMBL" id="AKCV02000006">
    <property type="protein sequence ID" value="TMS59606.1"/>
    <property type="molecule type" value="Genomic_DNA"/>
</dbReference>
<accession>A0ACD3STQ2</accession>
<keyword evidence="2" id="KW-1185">Reference proteome</keyword>
<evidence type="ECO:0000313" key="2">
    <source>
        <dbReference type="Proteomes" id="UP000004277"/>
    </source>
</evidence>
<name>A0ACD3STQ2_9BURK</name>
<proteinExistence type="predicted"/>
<evidence type="ECO:0000313" key="1">
    <source>
        <dbReference type="EMBL" id="TMS59606.1"/>
    </source>
</evidence>
<organism evidence="1 2">
    <name type="scientific">Imbroritus primus</name>
    <dbReference type="NCBI Taxonomy" id="3058603"/>
    <lineage>
        <taxon>Bacteria</taxon>
        <taxon>Pseudomonadati</taxon>
        <taxon>Pseudomonadota</taxon>
        <taxon>Betaproteobacteria</taxon>
        <taxon>Burkholderiales</taxon>
        <taxon>Burkholderiaceae</taxon>
        <taxon>Imbroritus</taxon>
    </lineage>
</organism>
<gene>
    <name evidence="1" type="ORF">MW7_001725</name>
</gene>
<comment type="caution">
    <text evidence="1">The sequence shown here is derived from an EMBL/GenBank/DDBJ whole genome shotgun (WGS) entry which is preliminary data.</text>
</comment>
<dbReference type="Proteomes" id="UP000004277">
    <property type="component" value="Unassembled WGS sequence"/>
</dbReference>
<sequence>MTPLDVLLSLGWYFASVSLLAIGGASSVLPDMHRFLVETNAWMTNEQFAALYAISQAAPGPNVLFVALFGWHVAGVLGAWVTMLAISAPSAIAAVAFEIFAGRNPQARWPGLLRRGLAPLTIGLLLSTGVILARGVDHSVVALCFTAVALLVTLLTRVSPLWLIVAGAVLGVALQL</sequence>